<dbReference type="EMBL" id="JBFNQN010000022">
    <property type="protein sequence ID" value="MEW9267731.1"/>
    <property type="molecule type" value="Genomic_DNA"/>
</dbReference>
<gene>
    <name evidence="2" type="ORF">AB1207_23560</name>
</gene>
<dbReference type="PANTHER" id="PTHR43798:SF33">
    <property type="entry name" value="HYDROLASE, PUTATIVE (AFU_ORTHOLOGUE AFUA_2G14860)-RELATED"/>
    <property type="match status" value="1"/>
</dbReference>
<dbReference type="InterPro" id="IPR029058">
    <property type="entry name" value="AB_hydrolase_fold"/>
</dbReference>
<evidence type="ECO:0000259" key="1">
    <source>
        <dbReference type="Pfam" id="PF00561"/>
    </source>
</evidence>
<dbReference type="PANTHER" id="PTHR43798">
    <property type="entry name" value="MONOACYLGLYCEROL LIPASE"/>
    <property type="match status" value="1"/>
</dbReference>
<comment type="caution">
    <text evidence="2">The sequence shown here is derived from an EMBL/GenBank/DDBJ whole genome shotgun (WGS) entry which is preliminary data.</text>
</comment>
<sequence length="282" mass="30878">MTEPPEWPPVARALAINPAPREAGLADVDGMRLAWTRSGPRGTGKPSLVLVHGLTDSADTWSRVARELELSYDVVSFDARGHGSSDRSTDYLAEAHTSDLVGLTRALHVDRPVIVGHSMGGVHATLAAARMPVRAVVLEDPAWPDVPEDGSKDVDDSRRRVAGVAAMSEADRRAHGRTLHPSWDVADLELWSSAQTQLDPDVVDWFRSWSTTNAWRDHVSALHVPGLLLLGDPGAVSPRMALEARERWPLLHVELVAGAGHDIRRDRFDTFTRALTAFLDRL</sequence>
<reference evidence="2 3" key="1">
    <citation type="submission" date="2024-07" db="EMBL/GenBank/DDBJ databases">
        <authorList>
            <person name="Thanompreechachai J."/>
            <person name="Duangmal K."/>
        </authorList>
    </citation>
    <scope>NUCLEOTIDE SEQUENCE [LARGE SCALE GENOMIC DNA]</scope>
    <source>
        <strain evidence="2 3">KCTC 19886</strain>
    </source>
</reference>
<evidence type="ECO:0000313" key="3">
    <source>
        <dbReference type="Proteomes" id="UP001555826"/>
    </source>
</evidence>
<dbReference type="RefSeq" id="WP_367641191.1">
    <property type="nucleotide sequence ID" value="NZ_JBFNQN010000022.1"/>
</dbReference>
<evidence type="ECO:0000313" key="2">
    <source>
        <dbReference type="EMBL" id="MEW9267731.1"/>
    </source>
</evidence>
<name>A0ABV3PDK8_9ACTN</name>
<proteinExistence type="predicted"/>
<accession>A0ABV3PDK8</accession>
<organism evidence="2 3">
    <name type="scientific">Kineococcus endophyticus</name>
    <dbReference type="NCBI Taxonomy" id="1181883"/>
    <lineage>
        <taxon>Bacteria</taxon>
        <taxon>Bacillati</taxon>
        <taxon>Actinomycetota</taxon>
        <taxon>Actinomycetes</taxon>
        <taxon>Kineosporiales</taxon>
        <taxon>Kineosporiaceae</taxon>
        <taxon>Kineococcus</taxon>
    </lineage>
</organism>
<dbReference type="InterPro" id="IPR000073">
    <property type="entry name" value="AB_hydrolase_1"/>
</dbReference>
<dbReference type="InterPro" id="IPR050266">
    <property type="entry name" value="AB_hydrolase_sf"/>
</dbReference>
<dbReference type="Gene3D" id="3.40.50.1820">
    <property type="entry name" value="alpha/beta hydrolase"/>
    <property type="match status" value="1"/>
</dbReference>
<protein>
    <submittedName>
        <fullName evidence="2">Alpha/beta hydrolase</fullName>
    </submittedName>
</protein>
<feature type="domain" description="AB hydrolase-1" evidence="1">
    <location>
        <begin position="46"/>
        <end position="163"/>
    </location>
</feature>
<keyword evidence="3" id="KW-1185">Reference proteome</keyword>
<dbReference type="GO" id="GO:0016787">
    <property type="term" value="F:hydrolase activity"/>
    <property type="evidence" value="ECO:0007669"/>
    <property type="project" value="UniProtKB-KW"/>
</dbReference>
<dbReference type="Pfam" id="PF00561">
    <property type="entry name" value="Abhydrolase_1"/>
    <property type="match status" value="1"/>
</dbReference>
<keyword evidence="2" id="KW-0378">Hydrolase</keyword>
<dbReference type="Proteomes" id="UP001555826">
    <property type="component" value="Unassembled WGS sequence"/>
</dbReference>
<dbReference type="SUPFAM" id="SSF53474">
    <property type="entry name" value="alpha/beta-Hydrolases"/>
    <property type="match status" value="1"/>
</dbReference>